<evidence type="ECO:0000313" key="3">
    <source>
        <dbReference type="Proteomes" id="UP001462640"/>
    </source>
</evidence>
<dbReference type="Pfam" id="PF13304">
    <property type="entry name" value="AAA_21"/>
    <property type="match status" value="1"/>
</dbReference>
<dbReference type="InterPro" id="IPR051396">
    <property type="entry name" value="Bact_Antivir_Def_Nuclease"/>
</dbReference>
<dbReference type="Proteomes" id="UP001462640">
    <property type="component" value="Unassembled WGS sequence"/>
</dbReference>
<dbReference type="PANTHER" id="PTHR43581:SF4">
    <property type="entry name" value="ATP_GTP PHOSPHATASE"/>
    <property type="match status" value="1"/>
</dbReference>
<dbReference type="InterPro" id="IPR003959">
    <property type="entry name" value="ATPase_AAA_core"/>
</dbReference>
<reference evidence="2 3" key="1">
    <citation type="submission" date="2024-05" db="EMBL/GenBank/DDBJ databases">
        <title>Roseateles sp. 2.12 16S ribosomal RNA gene Genome sequencing and assembly.</title>
        <authorList>
            <person name="Woo H."/>
        </authorList>
    </citation>
    <scope>NUCLEOTIDE SEQUENCE [LARGE SCALE GENOMIC DNA]</scope>
    <source>
        <strain evidence="2 3">2.12</strain>
    </source>
</reference>
<proteinExistence type="predicted"/>
<organism evidence="2 3">
    <name type="scientific">Roseateles flavus</name>
    <dbReference type="NCBI Taxonomy" id="3149041"/>
    <lineage>
        <taxon>Bacteria</taxon>
        <taxon>Pseudomonadati</taxon>
        <taxon>Pseudomonadota</taxon>
        <taxon>Betaproteobacteria</taxon>
        <taxon>Burkholderiales</taxon>
        <taxon>Sphaerotilaceae</taxon>
        <taxon>Roseateles</taxon>
    </lineage>
</organism>
<dbReference type="SUPFAM" id="SSF52540">
    <property type="entry name" value="P-loop containing nucleoside triphosphate hydrolases"/>
    <property type="match status" value="1"/>
</dbReference>
<evidence type="ECO:0000259" key="1">
    <source>
        <dbReference type="Pfam" id="PF13304"/>
    </source>
</evidence>
<dbReference type="EMBL" id="JBDPZC010000023">
    <property type="protein sequence ID" value="MEO3715893.1"/>
    <property type="molecule type" value="Genomic_DNA"/>
</dbReference>
<accession>A0ABV0GL98</accession>
<feature type="domain" description="ATPase AAA-type core" evidence="1">
    <location>
        <begin position="318"/>
        <end position="464"/>
    </location>
</feature>
<dbReference type="Gene3D" id="3.40.50.300">
    <property type="entry name" value="P-loop containing nucleotide triphosphate hydrolases"/>
    <property type="match status" value="1"/>
</dbReference>
<comment type="caution">
    <text evidence="2">The sequence shown here is derived from an EMBL/GenBank/DDBJ whole genome shotgun (WGS) entry which is preliminary data.</text>
</comment>
<sequence length="573" mass="63943">MPTFQFFFSTSLEDTLALDGYHLLQDHVGGRYAHAWDDFDYIVTFQIQRVTKGKREFFGRTKVLIRGVKDTSKHFIANGLPRGKSFEIGKLLHPDSAVSLAADLDYYQRLAKDLQDSAEDFLRQICDASYFSDRYNIYSQWNGFDVSLLRGGSTALAIVNKGRYVAAGRYVPKSDFQFNVAGLTKDFEPIKFRFDKERKIGNTNVNLLIGRNGSGKSHVLRHVVDQVTGVLPCEDKQPYFHKVVVAAYSPFESFKTENQLSAALGEETRGDEALEKMSQRRLMVNKYAYIGFRDPGGSFSLDWPKESSAHALLKILAYDEESSWRAMSRFELLFNTLKQSINFDFVALKDKGGQPILLSAAENFVQPSAASVVEKADVTRGIFFLKQGADTQQPLPVLLSSGQTIYSYLLPNLVAEVEEESLVILDEPELYLHPAMEIGLINMVKTLLEVTKSNAIIATHSSILAREVERLGVVVLRREEERTTSTPPPVETFGQSVELIMGEVFDDYHVRKTYQKSLDAAAKPYASPQMALEGLAGSVGDEALAYLASRLDSGVVTVELRTADDAEDPEGQA</sequence>
<dbReference type="PANTHER" id="PTHR43581">
    <property type="entry name" value="ATP/GTP PHOSPHATASE"/>
    <property type="match status" value="1"/>
</dbReference>
<dbReference type="RefSeq" id="WP_347613632.1">
    <property type="nucleotide sequence ID" value="NZ_JBDPZC010000023.1"/>
</dbReference>
<gene>
    <name evidence="2" type="ORF">ABDJ40_24225</name>
</gene>
<name>A0ABV0GL98_9BURK</name>
<evidence type="ECO:0000313" key="2">
    <source>
        <dbReference type="EMBL" id="MEO3715893.1"/>
    </source>
</evidence>
<protein>
    <submittedName>
        <fullName evidence="2">AAA family ATPase</fullName>
    </submittedName>
</protein>
<dbReference type="InterPro" id="IPR027417">
    <property type="entry name" value="P-loop_NTPase"/>
</dbReference>
<keyword evidence="3" id="KW-1185">Reference proteome</keyword>